<accession>A0AAF0F1L8</accession>
<dbReference type="GO" id="GO:0008180">
    <property type="term" value="C:COP9 signalosome"/>
    <property type="evidence" value="ECO:0007669"/>
    <property type="project" value="UniProtKB-KW"/>
</dbReference>
<evidence type="ECO:0000256" key="3">
    <source>
        <dbReference type="ARBA" id="ARBA00010417"/>
    </source>
</evidence>
<dbReference type="PANTHER" id="PTHR10855">
    <property type="entry name" value="26S PROTEASOME NON-ATPASE REGULATORY SUBUNIT 12/COP9 SIGNALOSOME COMPLEX SUBUNIT 4"/>
    <property type="match status" value="1"/>
</dbReference>
<dbReference type="InterPro" id="IPR040134">
    <property type="entry name" value="PSMD12/CSN4"/>
</dbReference>
<feature type="domain" description="PCI" evidence="8">
    <location>
        <begin position="208"/>
        <end position="386"/>
    </location>
</feature>
<keyword evidence="7" id="KW-0539">Nucleus</keyword>
<evidence type="ECO:0000256" key="4">
    <source>
        <dbReference type="ARBA" id="ARBA00014881"/>
    </source>
</evidence>
<dbReference type="EMBL" id="CP119966">
    <property type="protein sequence ID" value="WFD41125.1"/>
    <property type="molecule type" value="Genomic_DNA"/>
</dbReference>
<dbReference type="RefSeq" id="XP_060124022.1">
    <property type="nucleotide sequence ID" value="XM_060268039.1"/>
</dbReference>
<dbReference type="Pfam" id="PF22241">
    <property type="entry name" value="PSMD12-CSN4_N"/>
    <property type="match status" value="1"/>
</dbReference>
<keyword evidence="6" id="KW-0736">Signalosome</keyword>
<dbReference type="PANTHER" id="PTHR10855:SF2">
    <property type="entry name" value="COP9 SIGNALOSOME COMPLEX SUBUNIT 4"/>
    <property type="match status" value="1"/>
</dbReference>
<evidence type="ECO:0000256" key="2">
    <source>
        <dbReference type="ARBA" id="ARBA00004496"/>
    </source>
</evidence>
<evidence type="ECO:0000256" key="7">
    <source>
        <dbReference type="ARBA" id="ARBA00023242"/>
    </source>
</evidence>
<evidence type="ECO:0000259" key="8">
    <source>
        <dbReference type="PROSITE" id="PS50250"/>
    </source>
</evidence>
<dbReference type="GO" id="GO:0005829">
    <property type="term" value="C:cytosol"/>
    <property type="evidence" value="ECO:0007669"/>
    <property type="project" value="TreeGrafter"/>
</dbReference>
<name>A0AAF0F1L8_9BASI</name>
<protein>
    <recommendedName>
        <fullName evidence="4">COP9 signalosome complex subunit 4</fullName>
    </recommendedName>
</protein>
<dbReference type="InterPro" id="IPR000717">
    <property type="entry name" value="PCI_dom"/>
</dbReference>
<reference evidence="9" key="1">
    <citation type="submission" date="2023-03" db="EMBL/GenBank/DDBJ databases">
        <title>Mating type loci evolution in Malassezia.</title>
        <authorList>
            <person name="Coelho M.A."/>
        </authorList>
    </citation>
    <scope>NUCLEOTIDE SEQUENCE</scope>
    <source>
        <strain evidence="9">CBS 9431</strain>
    </source>
</reference>
<comment type="similarity">
    <text evidence="3">Belongs to the CSN4 family.</text>
</comment>
<dbReference type="PROSITE" id="PS50250">
    <property type="entry name" value="PCI"/>
    <property type="match status" value="1"/>
</dbReference>
<dbReference type="Gene3D" id="1.10.10.10">
    <property type="entry name" value="Winged helix-like DNA-binding domain superfamily/Winged helix DNA-binding domain"/>
    <property type="match status" value="1"/>
</dbReference>
<comment type="subcellular location">
    <subcellularLocation>
        <location evidence="2">Cytoplasm</location>
    </subcellularLocation>
    <subcellularLocation>
        <location evidence="1">Nucleus</location>
    </subcellularLocation>
</comment>
<dbReference type="SUPFAM" id="SSF46785">
    <property type="entry name" value="Winged helix' DNA-binding domain"/>
    <property type="match status" value="1"/>
</dbReference>
<keyword evidence="5" id="KW-0963">Cytoplasm</keyword>
<dbReference type="Proteomes" id="UP001217754">
    <property type="component" value="Chromosome 9"/>
</dbReference>
<dbReference type="GeneID" id="85227771"/>
<evidence type="ECO:0000313" key="9">
    <source>
        <dbReference type="EMBL" id="WFD41125.1"/>
    </source>
</evidence>
<evidence type="ECO:0000256" key="6">
    <source>
        <dbReference type="ARBA" id="ARBA00022790"/>
    </source>
</evidence>
<proteinExistence type="inferred from homology"/>
<dbReference type="InterPro" id="IPR036390">
    <property type="entry name" value="WH_DNA-bd_sf"/>
</dbReference>
<evidence type="ECO:0000313" key="10">
    <source>
        <dbReference type="Proteomes" id="UP001217754"/>
    </source>
</evidence>
<organism evidence="9 10">
    <name type="scientific">Malassezia japonica</name>
    <dbReference type="NCBI Taxonomy" id="223818"/>
    <lineage>
        <taxon>Eukaryota</taxon>
        <taxon>Fungi</taxon>
        <taxon>Dikarya</taxon>
        <taxon>Basidiomycota</taxon>
        <taxon>Ustilaginomycotina</taxon>
        <taxon>Malasseziomycetes</taxon>
        <taxon>Malasseziales</taxon>
        <taxon>Malasseziaceae</taxon>
        <taxon>Malassezia</taxon>
    </lineage>
</organism>
<evidence type="ECO:0000256" key="5">
    <source>
        <dbReference type="ARBA" id="ARBA00022490"/>
    </source>
</evidence>
<dbReference type="AlphaFoldDB" id="A0AAF0F1L8"/>
<gene>
    <name evidence="9" type="ORF">MJAP1_004120</name>
</gene>
<dbReference type="InterPro" id="IPR036388">
    <property type="entry name" value="WH-like_DNA-bd_sf"/>
</dbReference>
<evidence type="ECO:0000256" key="1">
    <source>
        <dbReference type="ARBA" id="ARBA00004123"/>
    </source>
</evidence>
<sequence>MASIEAPLAAAAQTVAVGDRIDAYEAILKGVLEAPPPDWRAALEAYVRGAVLERVNIAGAGLIVGRRCLQLLCDSVRDAHTDASNVLADIDAYLWTLRMILEATHDQAVALEDELSEVRTLLADQLEQQAQWADAAQALQGIVADTNRRSKSDEYWLRVNVRLLRLFLRADDGASADLYLKKSSSLLHSVQREHAHEAADLILEYRKCQAEVYDRQLRCYEAASRYYELSTLPALPESEQADVLTRSVAAAILAQVSAQRQRLLAQLLRDPRTADLALGPALRRVADRRIVRGDMFELLRSNLAAHQLQKRGTSESVLDEAIVEHNIYAASRVYSAITIASLAELVQRTPDECEAIVARMIMQKRLPTSCWIHQVAGAVYFAPEDELEADIDDDAPSQAIQVPAADADEAQRQCRDRRIGAALAYLSDAHAMLRKTAC</sequence>
<keyword evidence="10" id="KW-1185">Reference proteome</keyword>
<dbReference type="Pfam" id="PF01399">
    <property type="entry name" value="PCI"/>
    <property type="match status" value="1"/>
</dbReference>
<dbReference type="InterPro" id="IPR054559">
    <property type="entry name" value="PSMD12-CSN4-like_N"/>
</dbReference>